<dbReference type="InterPro" id="IPR035965">
    <property type="entry name" value="PAS-like_dom_sf"/>
</dbReference>
<dbReference type="SUPFAM" id="SSF46689">
    <property type="entry name" value="Homeodomain-like"/>
    <property type="match status" value="1"/>
</dbReference>
<evidence type="ECO:0000259" key="7">
    <source>
        <dbReference type="PROSITE" id="PS50112"/>
    </source>
</evidence>
<dbReference type="Gene3D" id="1.10.8.60">
    <property type="match status" value="1"/>
</dbReference>
<dbReference type="PANTHER" id="PTHR32071">
    <property type="entry name" value="TRANSCRIPTIONAL REGULATORY PROTEIN"/>
    <property type="match status" value="1"/>
</dbReference>
<keyword evidence="4" id="KW-0238">DNA-binding</keyword>
<feature type="domain" description="Sigma-54 factor interaction" evidence="6">
    <location>
        <begin position="335"/>
        <end position="560"/>
    </location>
</feature>
<dbReference type="FunFam" id="3.40.50.300:FF:000006">
    <property type="entry name" value="DNA-binding transcriptional regulator NtrC"/>
    <property type="match status" value="1"/>
</dbReference>
<dbReference type="SUPFAM" id="SSF52540">
    <property type="entry name" value="P-loop containing nucleoside triphosphate hydrolases"/>
    <property type="match status" value="1"/>
</dbReference>
<dbReference type="PROSITE" id="PS00688">
    <property type="entry name" value="SIGMA54_INTERACT_3"/>
    <property type="match status" value="1"/>
</dbReference>
<dbReference type="Proteomes" id="UP000310553">
    <property type="component" value="Chromosome"/>
</dbReference>
<dbReference type="CDD" id="cd00130">
    <property type="entry name" value="PAS"/>
    <property type="match status" value="1"/>
</dbReference>
<dbReference type="InterPro" id="IPR029016">
    <property type="entry name" value="GAF-like_dom_sf"/>
</dbReference>
<evidence type="ECO:0000256" key="3">
    <source>
        <dbReference type="ARBA" id="ARBA00023015"/>
    </source>
</evidence>
<name>A0AA92EDH9_RALSL</name>
<dbReference type="EMBL" id="CP039339">
    <property type="protein sequence ID" value="QCX49928.1"/>
    <property type="molecule type" value="Genomic_DNA"/>
</dbReference>
<reference evidence="8 9" key="1">
    <citation type="submission" date="2019-04" db="EMBL/GenBank/DDBJ databases">
        <title>Complete Genome of UW386 and Higher Quality Genome of UW700.</title>
        <authorList>
            <person name="Jacobs J."/>
            <person name="Perez A."/>
            <person name="Steidl O."/>
            <person name="Allen C."/>
        </authorList>
    </citation>
    <scope>NUCLEOTIDE SEQUENCE [LARGE SCALE GENOMIC DNA]</scope>
    <source>
        <strain evidence="8 9">UW386</strain>
    </source>
</reference>
<evidence type="ECO:0000256" key="5">
    <source>
        <dbReference type="ARBA" id="ARBA00023163"/>
    </source>
</evidence>
<proteinExistence type="predicted"/>
<dbReference type="SUPFAM" id="SSF55785">
    <property type="entry name" value="PYP-like sensor domain (PAS domain)"/>
    <property type="match status" value="1"/>
</dbReference>
<evidence type="ECO:0000256" key="4">
    <source>
        <dbReference type="ARBA" id="ARBA00023125"/>
    </source>
</evidence>
<dbReference type="Pfam" id="PF02954">
    <property type="entry name" value="HTH_8"/>
    <property type="match status" value="1"/>
</dbReference>
<evidence type="ECO:0000259" key="6">
    <source>
        <dbReference type="PROSITE" id="PS50045"/>
    </source>
</evidence>
<dbReference type="PROSITE" id="PS00676">
    <property type="entry name" value="SIGMA54_INTERACT_2"/>
    <property type="match status" value="1"/>
</dbReference>
<dbReference type="InterPro" id="IPR002078">
    <property type="entry name" value="Sigma_54_int"/>
</dbReference>
<keyword evidence="3" id="KW-0805">Transcription regulation</keyword>
<dbReference type="PANTHER" id="PTHR32071:SF77">
    <property type="entry name" value="TRANSCRIPTIONAL REGULATORY PROTEIN"/>
    <property type="match status" value="1"/>
</dbReference>
<dbReference type="Gene3D" id="3.30.450.40">
    <property type="match status" value="1"/>
</dbReference>
<dbReference type="InterPro" id="IPR009057">
    <property type="entry name" value="Homeodomain-like_sf"/>
</dbReference>
<dbReference type="PROSITE" id="PS50045">
    <property type="entry name" value="SIGMA54_INTERACT_4"/>
    <property type="match status" value="1"/>
</dbReference>
<dbReference type="CDD" id="cd00009">
    <property type="entry name" value="AAA"/>
    <property type="match status" value="1"/>
</dbReference>
<organism evidence="8 9">
    <name type="scientific">Ralstonia solanacearum</name>
    <name type="common">Pseudomonas solanacearum</name>
    <dbReference type="NCBI Taxonomy" id="305"/>
    <lineage>
        <taxon>Bacteria</taxon>
        <taxon>Pseudomonadati</taxon>
        <taxon>Pseudomonadota</taxon>
        <taxon>Betaproteobacteria</taxon>
        <taxon>Burkholderiales</taxon>
        <taxon>Burkholderiaceae</taxon>
        <taxon>Ralstonia</taxon>
        <taxon>Ralstonia solanacearum species complex</taxon>
    </lineage>
</organism>
<dbReference type="InterPro" id="IPR027417">
    <property type="entry name" value="P-loop_NTPase"/>
</dbReference>
<dbReference type="PROSITE" id="PS50112">
    <property type="entry name" value="PAS"/>
    <property type="match status" value="1"/>
</dbReference>
<dbReference type="InterPro" id="IPR003593">
    <property type="entry name" value="AAA+_ATPase"/>
</dbReference>
<feature type="domain" description="PAS" evidence="7">
    <location>
        <begin position="239"/>
        <end position="280"/>
    </location>
</feature>
<dbReference type="Gene3D" id="3.30.450.20">
    <property type="entry name" value="PAS domain"/>
    <property type="match status" value="1"/>
</dbReference>
<keyword evidence="1" id="KW-0547">Nucleotide-binding</keyword>
<dbReference type="GO" id="GO:0043565">
    <property type="term" value="F:sequence-specific DNA binding"/>
    <property type="evidence" value="ECO:0007669"/>
    <property type="project" value="InterPro"/>
</dbReference>
<dbReference type="GO" id="GO:0006355">
    <property type="term" value="P:regulation of DNA-templated transcription"/>
    <property type="evidence" value="ECO:0007669"/>
    <property type="project" value="InterPro"/>
</dbReference>
<dbReference type="PRINTS" id="PR01590">
    <property type="entry name" value="HTHFIS"/>
</dbReference>
<dbReference type="InterPro" id="IPR058031">
    <property type="entry name" value="AAA_lid_NorR"/>
</dbReference>
<dbReference type="InterPro" id="IPR025944">
    <property type="entry name" value="Sigma_54_int_dom_CS"/>
</dbReference>
<protein>
    <submittedName>
        <fullName evidence="8">Sigma-54-dependent Fis family transcriptional regulator</fullName>
    </submittedName>
</protein>
<dbReference type="PROSITE" id="PS00675">
    <property type="entry name" value="SIGMA54_INTERACT_1"/>
    <property type="match status" value="1"/>
</dbReference>
<evidence type="ECO:0000256" key="1">
    <source>
        <dbReference type="ARBA" id="ARBA00022741"/>
    </source>
</evidence>
<dbReference type="Gene3D" id="1.10.10.60">
    <property type="entry name" value="Homeodomain-like"/>
    <property type="match status" value="1"/>
</dbReference>
<accession>A0AA92EDH9</accession>
<evidence type="ECO:0000256" key="2">
    <source>
        <dbReference type="ARBA" id="ARBA00022840"/>
    </source>
</evidence>
<sequence>MQDHRMSHHTGQVLTLAQHDAPVSGPLAGPAADPSIARSWLRCLHQHGLDPANASAPAVLEAARIRERREHLQPMLRIADGEMHSLHRQLAGNGHVVVLTDADGVILDCIANHAERALFRQAGLWSGADWSEAREGTNGIGTCAVERQALTIYQDEHFRSRHIRLSCSASPVLDPQGNLLAMLDVSSIPRELSRQGQFHTTALVNLSAKVIEGGYFMQHFERDWLLRLHAQPEYVGLFSEGLLAVGGDGRIRAANQSVLNLLGRTRQSLLGQPVETVFDLTADALLARATDSGGVAWPLRMHQGRLLFGLLRAPRPRPTADAAPASPSMPTAPGLCLQADGLRTDFHRALRVFEHDVPLLLHGETGTGKEAFARAVHQASRRAAQPFVAINCAAIPETLIESELFGYRGGSFTGARREGMRGKLQQADGGTLFLDEIGDMPLALQSRLLRVLEERAVVPIGGEAQTVDVRIVSASHRDMEARVRDGRFREDLYYRLNGLRITLPPLRERADKAALLAHVLAEESRGRPARLDDDARDALLAQPWPGNVRQLRNVLRTLVALSDDGRIRLRDLPPELRPPAVASAAAPAPLDSAEKAALLAALQAQQWRMTHAAEALGISRNTLYRKLRKHGIARPGG</sequence>
<dbReference type="Pfam" id="PF00158">
    <property type="entry name" value="Sigma54_activat"/>
    <property type="match status" value="1"/>
</dbReference>
<dbReference type="Gene3D" id="3.40.50.300">
    <property type="entry name" value="P-loop containing nucleotide triphosphate hydrolases"/>
    <property type="match status" value="1"/>
</dbReference>
<dbReference type="GO" id="GO:0005524">
    <property type="term" value="F:ATP binding"/>
    <property type="evidence" value="ECO:0007669"/>
    <property type="project" value="UniProtKB-KW"/>
</dbReference>
<dbReference type="AlphaFoldDB" id="A0AA92EDH9"/>
<dbReference type="SMART" id="SM00382">
    <property type="entry name" value="AAA"/>
    <property type="match status" value="1"/>
</dbReference>
<keyword evidence="5" id="KW-0804">Transcription</keyword>
<keyword evidence="2" id="KW-0067">ATP-binding</keyword>
<dbReference type="InterPro" id="IPR025943">
    <property type="entry name" value="Sigma_54_int_dom_ATP-bd_2"/>
</dbReference>
<dbReference type="Pfam" id="PF25601">
    <property type="entry name" value="AAA_lid_14"/>
    <property type="match status" value="1"/>
</dbReference>
<gene>
    <name evidence="8" type="ORF">E7Z57_13030</name>
</gene>
<evidence type="ECO:0000313" key="8">
    <source>
        <dbReference type="EMBL" id="QCX49928.1"/>
    </source>
</evidence>
<evidence type="ECO:0000313" key="9">
    <source>
        <dbReference type="Proteomes" id="UP000310553"/>
    </source>
</evidence>
<dbReference type="InterPro" id="IPR000014">
    <property type="entry name" value="PAS"/>
</dbReference>
<dbReference type="InterPro" id="IPR002197">
    <property type="entry name" value="HTH_Fis"/>
</dbReference>
<dbReference type="SUPFAM" id="SSF55781">
    <property type="entry name" value="GAF domain-like"/>
    <property type="match status" value="1"/>
</dbReference>
<dbReference type="InterPro" id="IPR025662">
    <property type="entry name" value="Sigma_54_int_dom_ATP-bd_1"/>
</dbReference>